<sequence>MAKNYESEVTQFLKKYKKEHSDTELRQREGRARLWDKHIDPEQQEGFRAGKVPQKPYVYQTN</sequence>
<evidence type="ECO:0000313" key="2">
    <source>
        <dbReference type="EMBL" id="NYT84192.1"/>
    </source>
</evidence>
<organism evidence="2 3">
    <name type="scientific">Pollutimonas harenae</name>
    <dbReference type="NCBI Taxonomy" id="657015"/>
    <lineage>
        <taxon>Bacteria</taxon>
        <taxon>Pseudomonadati</taxon>
        <taxon>Pseudomonadota</taxon>
        <taxon>Betaproteobacteria</taxon>
        <taxon>Burkholderiales</taxon>
        <taxon>Alcaligenaceae</taxon>
        <taxon>Pollutimonas</taxon>
    </lineage>
</organism>
<evidence type="ECO:0000256" key="1">
    <source>
        <dbReference type="SAM" id="MobiDB-lite"/>
    </source>
</evidence>
<keyword evidence="3" id="KW-1185">Reference proteome</keyword>
<evidence type="ECO:0000313" key="3">
    <source>
        <dbReference type="Proteomes" id="UP000554144"/>
    </source>
</evidence>
<dbReference type="InterPro" id="IPR021853">
    <property type="entry name" value="DUF3460"/>
</dbReference>
<proteinExistence type="predicted"/>
<feature type="compositionally biased region" description="Basic and acidic residues" evidence="1">
    <location>
        <begin position="23"/>
        <end position="41"/>
    </location>
</feature>
<feature type="region of interest" description="Disordered" evidence="1">
    <location>
        <begin position="23"/>
        <end position="62"/>
    </location>
</feature>
<dbReference type="Proteomes" id="UP000554144">
    <property type="component" value="Unassembled WGS sequence"/>
</dbReference>
<dbReference type="RefSeq" id="WP_130038622.1">
    <property type="nucleotide sequence ID" value="NZ_JACCEV010000001.1"/>
</dbReference>
<name>A0A853GVN7_9BURK</name>
<dbReference type="OrthoDB" id="5296692at2"/>
<reference evidence="2 3" key="1">
    <citation type="submission" date="2020-07" db="EMBL/GenBank/DDBJ databases">
        <title>Taxonomic revisions and descriptions of new bacterial species based on genomic comparisons in the high-G+C-content subgroup of the family Alcaligenaceae.</title>
        <authorList>
            <person name="Szabo A."/>
            <person name="Felfoldi T."/>
        </authorList>
    </citation>
    <scope>NUCLEOTIDE SEQUENCE [LARGE SCALE GENOMIC DNA]</scope>
    <source>
        <strain evidence="2 3">DSM 25667</strain>
    </source>
</reference>
<dbReference type="AlphaFoldDB" id="A0A853GVN7"/>
<accession>A0A853GVN7</accession>
<gene>
    <name evidence="2" type="ORF">H0A62_01130</name>
</gene>
<dbReference type="EMBL" id="JACCEV010000001">
    <property type="protein sequence ID" value="NYT84192.1"/>
    <property type="molecule type" value="Genomic_DNA"/>
</dbReference>
<comment type="caution">
    <text evidence="2">The sequence shown here is derived from an EMBL/GenBank/DDBJ whole genome shotgun (WGS) entry which is preliminary data.</text>
</comment>
<dbReference type="Pfam" id="PF11943">
    <property type="entry name" value="DUF3460"/>
    <property type="match status" value="1"/>
</dbReference>
<protein>
    <submittedName>
        <fullName evidence="2">DUF3460 family protein</fullName>
    </submittedName>
</protein>